<comment type="caution">
    <text evidence="1">The sequence shown here is derived from an EMBL/GenBank/DDBJ whole genome shotgun (WGS) entry which is preliminary data.</text>
</comment>
<accession>A4CAB6</accession>
<evidence type="ECO:0000313" key="2">
    <source>
        <dbReference type="Proteomes" id="UP000006201"/>
    </source>
</evidence>
<dbReference type="Proteomes" id="UP000006201">
    <property type="component" value="Unassembled WGS sequence"/>
</dbReference>
<dbReference type="HOGENOM" id="CLU_2882621_0_0_6"/>
<gene>
    <name evidence="1" type="ORF">PTD2_20952</name>
</gene>
<name>A4CAB6_9GAMM</name>
<protein>
    <submittedName>
        <fullName evidence="1">Uncharacterized protein</fullName>
    </submittedName>
</protein>
<sequence>MVIITLKIHKILVLSVAQRLSILGDGNSFKHHNKPAKQLNQNRNSVIVCCLRKNKVKTSNYVI</sequence>
<dbReference type="EMBL" id="AAOH01000004">
    <property type="protein sequence ID" value="EAR28324.1"/>
    <property type="molecule type" value="Genomic_DNA"/>
</dbReference>
<reference evidence="1 2" key="1">
    <citation type="submission" date="2006-02" db="EMBL/GenBank/DDBJ databases">
        <authorList>
            <person name="Moran M.A."/>
            <person name="Kjelleberg S."/>
            <person name="Egan S."/>
            <person name="Saunders N."/>
            <person name="Thomas T."/>
            <person name="Ferriera S."/>
            <person name="Johnson J."/>
            <person name="Kravitz S."/>
            <person name="Halpern A."/>
            <person name="Remington K."/>
            <person name="Beeson K."/>
            <person name="Tran B."/>
            <person name="Rogers Y.-H."/>
            <person name="Friedman R."/>
            <person name="Venter J.C."/>
        </authorList>
    </citation>
    <scope>NUCLEOTIDE SEQUENCE [LARGE SCALE GENOMIC DNA]</scope>
    <source>
        <strain evidence="1 2">D2</strain>
    </source>
</reference>
<keyword evidence="2" id="KW-1185">Reference proteome</keyword>
<proteinExistence type="predicted"/>
<organism evidence="1 2">
    <name type="scientific">Pseudoalteromonas tunicata D2</name>
    <dbReference type="NCBI Taxonomy" id="87626"/>
    <lineage>
        <taxon>Bacteria</taxon>
        <taxon>Pseudomonadati</taxon>
        <taxon>Pseudomonadota</taxon>
        <taxon>Gammaproteobacteria</taxon>
        <taxon>Alteromonadales</taxon>
        <taxon>Pseudoalteromonadaceae</taxon>
        <taxon>Pseudoalteromonas</taxon>
    </lineage>
</organism>
<dbReference type="STRING" id="87626.PTD2_20952"/>
<evidence type="ECO:0000313" key="1">
    <source>
        <dbReference type="EMBL" id="EAR28324.1"/>
    </source>
</evidence>
<dbReference type="AlphaFoldDB" id="A4CAB6"/>